<organism evidence="1 2">
    <name type="scientific">Thalassorhabdomicrobium marinisediminis</name>
    <dbReference type="NCBI Taxonomy" id="2170577"/>
    <lineage>
        <taxon>Bacteria</taxon>
        <taxon>Pseudomonadati</taxon>
        <taxon>Pseudomonadota</taxon>
        <taxon>Alphaproteobacteria</taxon>
        <taxon>Rhodobacterales</taxon>
        <taxon>Paracoccaceae</taxon>
        <taxon>Thalassorhabdomicrobium</taxon>
    </lineage>
</organism>
<reference evidence="1 2" key="1">
    <citation type="submission" date="2018-04" db="EMBL/GenBank/DDBJ databases">
        <title>Pelagivirga bohaiensis gen. nov., sp. nov., a bacterium isolated from the Bohai Sea.</title>
        <authorList>
            <person name="Ji X."/>
        </authorList>
    </citation>
    <scope>NUCLEOTIDE SEQUENCE [LARGE SCALE GENOMIC DNA]</scope>
    <source>
        <strain evidence="1 2">BH-SD16</strain>
    </source>
</reference>
<dbReference type="RefSeq" id="WP_108640159.1">
    <property type="nucleotide sequence ID" value="NZ_QCYG01000003.1"/>
</dbReference>
<gene>
    <name evidence="1" type="ORF">DC363_05660</name>
</gene>
<protein>
    <recommendedName>
        <fullName evidence="3">Peptide methionine sulfoxide reductase</fullName>
    </recommendedName>
</protein>
<evidence type="ECO:0000313" key="2">
    <source>
        <dbReference type="Proteomes" id="UP000244817"/>
    </source>
</evidence>
<evidence type="ECO:0008006" key="3">
    <source>
        <dbReference type="Google" id="ProtNLM"/>
    </source>
</evidence>
<dbReference type="EMBL" id="QCYG01000003">
    <property type="protein sequence ID" value="PVA07331.1"/>
    <property type="molecule type" value="Genomic_DNA"/>
</dbReference>
<dbReference type="AlphaFoldDB" id="A0A2T7FYU6"/>
<dbReference type="OrthoDB" id="1189996at2"/>
<name>A0A2T7FYU6_9RHOB</name>
<sequence>MSFGDRLAALPLGTFRGHAHGRDWIVTRSLVSGGRGEKLVAEALDGSDYISLNLYRLTSGELLKPCEMSDAKVRAFVAALTVLS</sequence>
<dbReference type="Proteomes" id="UP000244817">
    <property type="component" value="Unassembled WGS sequence"/>
</dbReference>
<accession>A0A2T7FYU6</accession>
<comment type="caution">
    <text evidence="1">The sequence shown here is derived from an EMBL/GenBank/DDBJ whole genome shotgun (WGS) entry which is preliminary data.</text>
</comment>
<keyword evidence="2" id="KW-1185">Reference proteome</keyword>
<evidence type="ECO:0000313" key="1">
    <source>
        <dbReference type="EMBL" id="PVA07331.1"/>
    </source>
</evidence>
<proteinExistence type="predicted"/>